<keyword evidence="2" id="KW-0472">Membrane</keyword>
<sequence length="122" mass="14226">MSANPPPPYTPRPETKYPEYPPPHHTGYPPPHHTGYPPPRHPGHPPPRHPVRPPPHHTVYAATEHTVYPRPMQGSRTVTVIQSHPSRTIFVEDRSVNHLLHFIIFLFFPVWIFVWIYCCLRD</sequence>
<feature type="transmembrane region" description="Helical" evidence="2">
    <location>
        <begin position="99"/>
        <end position="120"/>
    </location>
</feature>
<keyword evidence="4" id="KW-1185">Reference proteome</keyword>
<feature type="region of interest" description="Disordered" evidence="1">
    <location>
        <begin position="1"/>
        <end position="56"/>
    </location>
</feature>
<feature type="compositionally biased region" description="Pro residues" evidence="1">
    <location>
        <begin position="1"/>
        <end position="11"/>
    </location>
</feature>
<evidence type="ECO:0000313" key="4">
    <source>
        <dbReference type="Proteomes" id="UP000271974"/>
    </source>
</evidence>
<dbReference type="Proteomes" id="UP000271974">
    <property type="component" value="Unassembled WGS sequence"/>
</dbReference>
<protein>
    <submittedName>
        <fullName evidence="3">Uncharacterized protein</fullName>
    </submittedName>
</protein>
<dbReference type="EMBL" id="RQTK01000581">
    <property type="protein sequence ID" value="RUS77438.1"/>
    <property type="molecule type" value="Genomic_DNA"/>
</dbReference>
<keyword evidence="2" id="KW-1133">Transmembrane helix</keyword>
<feature type="compositionally biased region" description="Pro residues" evidence="1">
    <location>
        <begin position="19"/>
        <end position="40"/>
    </location>
</feature>
<evidence type="ECO:0000313" key="3">
    <source>
        <dbReference type="EMBL" id="RUS77438.1"/>
    </source>
</evidence>
<evidence type="ECO:0000256" key="2">
    <source>
        <dbReference type="SAM" id="Phobius"/>
    </source>
</evidence>
<evidence type="ECO:0000256" key="1">
    <source>
        <dbReference type="SAM" id="MobiDB-lite"/>
    </source>
</evidence>
<comment type="caution">
    <text evidence="3">The sequence shown here is derived from an EMBL/GenBank/DDBJ whole genome shotgun (WGS) entry which is preliminary data.</text>
</comment>
<organism evidence="3 4">
    <name type="scientific">Elysia chlorotica</name>
    <name type="common">Eastern emerald elysia</name>
    <name type="synonym">Sea slug</name>
    <dbReference type="NCBI Taxonomy" id="188477"/>
    <lineage>
        <taxon>Eukaryota</taxon>
        <taxon>Metazoa</taxon>
        <taxon>Spiralia</taxon>
        <taxon>Lophotrochozoa</taxon>
        <taxon>Mollusca</taxon>
        <taxon>Gastropoda</taxon>
        <taxon>Heterobranchia</taxon>
        <taxon>Euthyneura</taxon>
        <taxon>Panpulmonata</taxon>
        <taxon>Sacoglossa</taxon>
        <taxon>Placobranchoidea</taxon>
        <taxon>Plakobranchidae</taxon>
        <taxon>Elysia</taxon>
    </lineage>
</organism>
<feature type="compositionally biased region" description="Basic residues" evidence="1">
    <location>
        <begin position="41"/>
        <end position="55"/>
    </location>
</feature>
<gene>
    <name evidence="3" type="ORF">EGW08_014816</name>
</gene>
<reference evidence="3 4" key="1">
    <citation type="submission" date="2019-01" db="EMBL/GenBank/DDBJ databases">
        <title>A draft genome assembly of the solar-powered sea slug Elysia chlorotica.</title>
        <authorList>
            <person name="Cai H."/>
            <person name="Li Q."/>
            <person name="Fang X."/>
            <person name="Li J."/>
            <person name="Curtis N.E."/>
            <person name="Altenburger A."/>
            <person name="Shibata T."/>
            <person name="Feng M."/>
            <person name="Maeda T."/>
            <person name="Schwartz J.A."/>
            <person name="Shigenobu S."/>
            <person name="Lundholm N."/>
            <person name="Nishiyama T."/>
            <person name="Yang H."/>
            <person name="Hasebe M."/>
            <person name="Li S."/>
            <person name="Pierce S.K."/>
            <person name="Wang J."/>
        </authorList>
    </citation>
    <scope>NUCLEOTIDE SEQUENCE [LARGE SCALE GENOMIC DNA]</scope>
    <source>
        <strain evidence="3">EC2010</strain>
        <tissue evidence="3">Whole organism of an adult</tissue>
    </source>
</reference>
<dbReference type="AlphaFoldDB" id="A0A433T7D5"/>
<keyword evidence="2" id="KW-0812">Transmembrane</keyword>
<proteinExistence type="predicted"/>
<name>A0A433T7D5_ELYCH</name>
<accession>A0A433T7D5</accession>